<accession>A0A853BH12</accession>
<proteinExistence type="predicted"/>
<feature type="compositionally biased region" description="Pro residues" evidence="1">
    <location>
        <begin position="61"/>
        <end position="76"/>
    </location>
</feature>
<feature type="transmembrane region" description="Helical" evidence="2">
    <location>
        <begin position="92"/>
        <end position="110"/>
    </location>
</feature>
<protein>
    <submittedName>
        <fullName evidence="4">Putative membrane protein</fullName>
    </submittedName>
</protein>
<feature type="transmembrane region" description="Helical" evidence="2">
    <location>
        <begin position="462"/>
        <end position="478"/>
    </location>
</feature>
<dbReference type="RefSeq" id="WP_308118889.1">
    <property type="nucleotide sequence ID" value="NZ_JACCFO010000001.1"/>
</dbReference>
<dbReference type="AlphaFoldDB" id="A0A853BH12"/>
<keyword evidence="5" id="KW-1185">Reference proteome</keyword>
<feature type="transmembrane region" description="Helical" evidence="2">
    <location>
        <begin position="273"/>
        <end position="294"/>
    </location>
</feature>
<reference evidence="4 5" key="1">
    <citation type="submission" date="2020-07" db="EMBL/GenBank/DDBJ databases">
        <title>Sequencing the genomes of 1000 actinobacteria strains.</title>
        <authorList>
            <person name="Klenk H.-P."/>
        </authorList>
    </citation>
    <scope>NUCLEOTIDE SEQUENCE [LARGE SCALE GENOMIC DNA]</scope>
    <source>
        <strain evidence="4 5">DSM 45927</strain>
    </source>
</reference>
<feature type="compositionally biased region" description="Low complexity" evidence="1">
    <location>
        <begin position="35"/>
        <end position="60"/>
    </location>
</feature>
<evidence type="ECO:0000256" key="1">
    <source>
        <dbReference type="SAM" id="MobiDB-lite"/>
    </source>
</evidence>
<dbReference type="PANTHER" id="PTHR34473">
    <property type="entry name" value="UPF0699 TRANSMEMBRANE PROTEIN YDBS"/>
    <property type="match status" value="1"/>
</dbReference>
<feature type="region of interest" description="Disordered" evidence="1">
    <location>
        <begin position="1"/>
        <end position="78"/>
    </location>
</feature>
<feature type="transmembrane region" description="Helical" evidence="2">
    <location>
        <begin position="116"/>
        <end position="138"/>
    </location>
</feature>
<sequence length="603" mass="63072">MSGHPNPGPGPDPEREHGPGPEGAPAPAPAPHGPAAPGAAAPAGADPGADPSADPGADGAPPAPPEDSGAPAPPPEPARRLSALTMVTAPIAYLRNFLVPIAIALVAGTYNFNPWVLGSTGAAVVAMLVGGLVTWRTFRYQVSADRLEIRRGLISRSRRSIPLERIRGVDITATLLHRVLGLAVVRVEAAAGGEASEEGKLDAVTAAEAERLRRVLLHRRAVLRGESAAQAAPVPAPGADEGEAGAPAAPAGAAPGEDGDADSETYFVMPLSWYFYAVLSLAYLLTPFAALAALTGVVSQGLGDAAAERGFRDAGVIARDLYLRTAEGGTLLLVLLAAAVLLVVLAAMPVFAVVSYAIAHWQFTLRRRGQALVTERGLFTRQSVTLELRRIRGHELWDNPLERLRGVVRLRAVVTGLGQTATRAALLPMGPRRTVESVVERALLPFGGPLLRHPRAALGRRLFRAVAPFAAAAIAAAFTGPVWVAAVLGVLALLGVPLGIDRYRNLGHGADDRQVSVRSGSLHREQAVVQREAIIGWKWSQTLFQRRTRLVNLQLAVGAGPGGYTAIDADMAESVAFAEGVTPEMVRPFVVREPDPGPGAPRG</sequence>
<organism evidence="4 5">
    <name type="scientific">Streptomonospora nanhaiensis</name>
    <dbReference type="NCBI Taxonomy" id="1323731"/>
    <lineage>
        <taxon>Bacteria</taxon>
        <taxon>Bacillati</taxon>
        <taxon>Actinomycetota</taxon>
        <taxon>Actinomycetes</taxon>
        <taxon>Streptosporangiales</taxon>
        <taxon>Nocardiopsidaceae</taxon>
        <taxon>Streptomonospora</taxon>
    </lineage>
</organism>
<dbReference type="EMBL" id="JACCFO010000001">
    <property type="protein sequence ID" value="NYI93827.1"/>
    <property type="molecule type" value="Genomic_DNA"/>
</dbReference>
<feature type="domain" description="YdbS-like PH" evidence="3">
    <location>
        <begin position="135"/>
        <end position="214"/>
    </location>
</feature>
<dbReference type="Pfam" id="PF03703">
    <property type="entry name" value="bPH_2"/>
    <property type="match status" value="3"/>
</dbReference>
<name>A0A853BH12_9ACTN</name>
<feature type="domain" description="YdbS-like PH" evidence="3">
    <location>
        <begin position="503"/>
        <end position="575"/>
    </location>
</feature>
<evidence type="ECO:0000256" key="2">
    <source>
        <dbReference type="SAM" id="Phobius"/>
    </source>
</evidence>
<gene>
    <name evidence="4" type="ORF">HNR12_000104</name>
</gene>
<keyword evidence="2" id="KW-0812">Transmembrane</keyword>
<dbReference type="Proteomes" id="UP000575985">
    <property type="component" value="Unassembled WGS sequence"/>
</dbReference>
<feature type="compositionally biased region" description="Low complexity" evidence="1">
    <location>
        <begin position="228"/>
        <end position="256"/>
    </location>
</feature>
<evidence type="ECO:0000313" key="4">
    <source>
        <dbReference type="EMBL" id="NYI93827.1"/>
    </source>
</evidence>
<dbReference type="PANTHER" id="PTHR34473:SF2">
    <property type="entry name" value="UPF0699 TRANSMEMBRANE PROTEIN YDBT"/>
    <property type="match status" value="1"/>
</dbReference>
<evidence type="ECO:0000259" key="3">
    <source>
        <dbReference type="Pfam" id="PF03703"/>
    </source>
</evidence>
<feature type="compositionally biased region" description="Pro residues" evidence="1">
    <location>
        <begin position="1"/>
        <end position="11"/>
    </location>
</feature>
<evidence type="ECO:0000313" key="5">
    <source>
        <dbReference type="Proteomes" id="UP000575985"/>
    </source>
</evidence>
<keyword evidence="2" id="KW-1133">Transmembrane helix</keyword>
<comment type="caution">
    <text evidence="4">The sequence shown here is derived from an EMBL/GenBank/DDBJ whole genome shotgun (WGS) entry which is preliminary data.</text>
</comment>
<feature type="compositionally biased region" description="Pro residues" evidence="1">
    <location>
        <begin position="22"/>
        <end position="34"/>
    </location>
</feature>
<dbReference type="InterPro" id="IPR005182">
    <property type="entry name" value="YdbS-like_PH"/>
</dbReference>
<keyword evidence="2" id="KW-0472">Membrane</keyword>
<feature type="domain" description="YdbS-like PH" evidence="3">
    <location>
        <begin position="362"/>
        <end position="429"/>
    </location>
</feature>
<feature type="transmembrane region" description="Helical" evidence="2">
    <location>
        <begin position="331"/>
        <end position="358"/>
    </location>
</feature>
<feature type="region of interest" description="Disordered" evidence="1">
    <location>
        <begin position="228"/>
        <end position="257"/>
    </location>
</feature>